<sequence length="71" mass="8136">MESFLTEIKQIRIPRPKFEPRVTVSGNGYANMARPPTPPRDYDDVEASNSNAHSRSYQEGGNDYRFSETKK</sequence>
<organism evidence="2">
    <name type="scientific">Musca domestica</name>
    <name type="common">House fly</name>
    <dbReference type="NCBI Taxonomy" id="7370"/>
    <lineage>
        <taxon>Eukaryota</taxon>
        <taxon>Metazoa</taxon>
        <taxon>Ecdysozoa</taxon>
        <taxon>Arthropoda</taxon>
        <taxon>Hexapoda</taxon>
        <taxon>Insecta</taxon>
        <taxon>Pterygota</taxon>
        <taxon>Neoptera</taxon>
        <taxon>Endopterygota</taxon>
        <taxon>Diptera</taxon>
        <taxon>Brachycera</taxon>
        <taxon>Muscomorpha</taxon>
        <taxon>Muscoidea</taxon>
        <taxon>Muscidae</taxon>
        <taxon>Musca</taxon>
    </lineage>
</organism>
<evidence type="ECO:0000313" key="2">
    <source>
        <dbReference type="EnsemblMetazoa" id="MDOA013658-PA"/>
    </source>
</evidence>
<dbReference type="EnsemblMetazoa" id="MDOA013658-RA">
    <property type="protein sequence ID" value="MDOA013658-PA"/>
    <property type="gene ID" value="MDOA013658"/>
</dbReference>
<accession>A0A1I8NBZ4</accession>
<feature type="region of interest" description="Disordered" evidence="1">
    <location>
        <begin position="19"/>
        <end position="71"/>
    </location>
</feature>
<gene>
    <name evidence="2" type="primary">101890194</name>
</gene>
<feature type="compositionally biased region" description="Polar residues" evidence="1">
    <location>
        <begin position="47"/>
        <end position="59"/>
    </location>
</feature>
<dbReference type="VEuPathDB" id="VectorBase:MDOA013658"/>
<dbReference type="AlphaFoldDB" id="A0A1I8NBZ4"/>
<proteinExistence type="predicted"/>
<evidence type="ECO:0000256" key="1">
    <source>
        <dbReference type="SAM" id="MobiDB-lite"/>
    </source>
</evidence>
<reference evidence="2" key="1">
    <citation type="submission" date="2020-05" db="UniProtKB">
        <authorList>
            <consortium name="EnsemblMetazoa"/>
        </authorList>
    </citation>
    <scope>IDENTIFICATION</scope>
    <source>
        <strain evidence="2">Aabys</strain>
    </source>
</reference>
<protein>
    <submittedName>
        <fullName evidence="2">Uncharacterized protein</fullName>
    </submittedName>
</protein>
<name>A0A1I8NBZ4_MUSDO</name>